<evidence type="ECO:0000313" key="2">
    <source>
        <dbReference type="EMBL" id="SEM96547.1"/>
    </source>
</evidence>
<reference evidence="2 3" key="1">
    <citation type="submission" date="2016-10" db="EMBL/GenBank/DDBJ databases">
        <authorList>
            <person name="de Groot N.N."/>
        </authorList>
    </citation>
    <scope>NUCLEOTIDE SEQUENCE [LARGE SCALE GENOMIC DNA]</scope>
    <source>
        <strain evidence="2 3">CGMCC 1.10836</strain>
    </source>
</reference>
<dbReference type="STRING" id="1077947.SAMN05216227_100578"/>
<organism evidence="2 3">
    <name type="scientific">Pseudorhodobacter antarcticus</name>
    <dbReference type="NCBI Taxonomy" id="1077947"/>
    <lineage>
        <taxon>Bacteria</taxon>
        <taxon>Pseudomonadati</taxon>
        <taxon>Pseudomonadota</taxon>
        <taxon>Alphaproteobacteria</taxon>
        <taxon>Rhodobacterales</taxon>
        <taxon>Paracoccaceae</taxon>
        <taxon>Pseudorhodobacter</taxon>
    </lineage>
</organism>
<accession>A0A1H8CR05</accession>
<gene>
    <name evidence="2" type="ORF">SAMN05216227_100578</name>
</gene>
<keyword evidence="3" id="KW-1185">Reference proteome</keyword>
<dbReference type="RefSeq" id="WP_050520705.1">
    <property type="nucleotide sequence ID" value="NZ_FOCO01000005.1"/>
</dbReference>
<evidence type="ECO:0000313" key="3">
    <source>
        <dbReference type="Proteomes" id="UP000183002"/>
    </source>
</evidence>
<name>A0A1H8CR05_9RHOB</name>
<protein>
    <recommendedName>
        <fullName evidence="4">PH domain-containing protein</fullName>
    </recommendedName>
</protein>
<keyword evidence="1" id="KW-1133">Transmembrane helix</keyword>
<feature type="transmembrane region" description="Helical" evidence="1">
    <location>
        <begin position="46"/>
        <end position="66"/>
    </location>
</feature>
<feature type="transmembrane region" description="Helical" evidence="1">
    <location>
        <begin position="20"/>
        <end position="40"/>
    </location>
</feature>
<dbReference type="OrthoDB" id="7862519at2"/>
<dbReference type="Proteomes" id="UP000183002">
    <property type="component" value="Unassembled WGS sequence"/>
</dbReference>
<dbReference type="AlphaFoldDB" id="A0A1H8CR05"/>
<proteinExistence type="predicted"/>
<evidence type="ECO:0008006" key="4">
    <source>
        <dbReference type="Google" id="ProtNLM"/>
    </source>
</evidence>
<keyword evidence="1" id="KW-0472">Membrane</keyword>
<sequence>MVKDDKTVLARLDASQPRRVIGAVAQVGLAAVLVSLAISFPREQMGLRIILLLLGGVMAYAAHATWRATEMGLTLTKDGLVDGHGRVLADLANVREVARGPFALKPSHGFSLLLFKAPGFAWVPGLWWRVGTRVGVGGVTASQPARFMAETIAGMVAARDAPPRDDAEDA</sequence>
<keyword evidence="1" id="KW-0812">Transmembrane</keyword>
<evidence type="ECO:0000256" key="1">
    <source>
        <dbReference type="SAM" id="Phobius"/>
    </source>
</evidence>
<dbReference type="EMBL" id="FOCO01000005">
    <property type="protein sequence ID" value="SEM96547.1"/>
    <property type="molecule type" value="Genomic_DNA"/>
</dbReference>